<organism evidence="1 2">
    <name type="scientific">Truncatella angustata</name>
    <dbReference type="NCBI Taxonomy" id="152316"/>
    <lineage>
        <taxon>Eukaryota</taxon>
        <taxon>Fungi</taxon>
        <taxon>Dikarya</taxon>
        <taxon>Ascomycota</taxon>
        <taxon>Pezizomycotina</taxon>
        <taxon>Sordariomycetes</taxon>
        <taxon>Xylariomycetidae</taxon>
        <taxon>Amphisphaeriales</taxon>
        <taxon>Sporocadaceae</taxon>
        <taxon>Truncatella</taxon>
    </lineage>
</organism>
<comment type="caution">
    <text evidence="1">The sequence shown here is derived from an EMBL/GenBank/DDBJ whole genome shotgun (WGS) entry which is preliminary data.</text>
</comment>
<proteinExistence type="predicted"/>
<evidence type="ECO:0000313" key="2">
    <source>
        <dbReference type="Proteomes" id="UP000758603"/>
    </source>
</evidence>
<gene>
    <name evidence="1" type="ORF">BKA67DRAFT_296831</name>
</gene>
<dbReference type="AlphaFoldDB" id="A0A9P8ZVJ1"/>
<keyword evidence="2" id="KW-1185">Reference proteome</keyword>
<accession>A0A9P8ZVJ1</accession>
<reference evidence="1" key="1">
    <citation type="journal article" date="2021" name="Nat. Commun.">
        <title>Genetic determinants of endophytism in the Arabidopsis root mycobiome.</title>
        <authorList>
            <person name="Mesny F."/>
            <person name="Miyauchi S."/>
            <person name="Thiergart T."/>
            <person name="Pickel B."/>
            <person name="Atanasova L."/>
            <person name="Karlsson M."/>
            <person name="Huettel B."/>
            <person name="Barry K.W."/>
            <person name="Haridas S."/>
            <person name="Chen C."/>
            <person name="Bauer D."/>
            <person name="Andreopoulos W."/>
            <person name="Pangilinan J."/>
            <person name="LaButti K."/>
            <person name="Riley R."/>
            <person name="Lipzen A."/>
            <person name="Clum A."/>
            <person name="Drula E."/>
            <person name="Henrissat B."/>
            <person name="Kohler A."/>
            <person name="Grigoriev I.V."/>
            <person name="Martin F.M."/>
            <person name="Hacquard S."/>
        </authorList>
    </citation>
    <scope>NUCLEOTIDE SEQUENCE</scope>
    <source>
        <strain evidence="1">MPI-SDFR-AT-0073</strain>
    </source>
</reference>
<dbReference type="Proteomes" id="UP000758603">
    <property type="component" value="Unassembled WGS sequence"/>
</dbReference>
<sequence length="139" mass="15699">MKLQADKLWLDAIRSHHHYSTVRFVQDASLWAPNPLRSNTSECKLRCCDMLKSRRVSINAGANFYNLQCKYGEAEPLAASVCTPYCRYNELVPPLCRSTNRGGMKFGTENRRPGRCSPTLASNTCPRILFVRLPECTGV</sequence>
<evidence type="ECO:0000313" key="1">
    <source>
        <dbReference type="EMBL" id="KAH6652665.1"/>
    </source>
</evidence>
<dbReference type="GeneID" id="70124941"/>
<dbReference type="EMBL" id="JAGPXC010000005">
    <property type="protein sequence ID" value="KAH6652665.1"/>
    <property type="molecule type" value="Genomic_DNA"/>
</dbReference>
<name>A0A9P8ZVJ1_9PEZI</name>
<dbReference type="RefSeq" id="XP_045956942.1">
    <property type="nucleotide sequence ID" value="XM_046096048.1"/>
</dbReference>
<protein>
    <submittedName>
        <fullName evidence="1">Uncharacterized protein</fullName>
    </submittedName>
</protein>